<protein>
    <recommendedName>
        <fullName evidence="3">DUF6443 domain-containing protein</fullName>
    </recommendedName>
</protein>
<dbReference type="EMBL" id="AP019735">
    <property type="protein sequence ID" value="BBL04875.1"/>
    <property type="molecule type" value="Genomic_DNA"/>
</dbReference>
<dbReference type="Proteomes" id="UP000318946">
    <property type="component" value="Chromosome"/>
</dbReference>
<keyword evidence="5" id="KW-1185">Reference proteome</keyword>
<dbReference type="InterPro" id="IPR045619">
    <property type="entry name" value="DUF6443"/>
</dbReference>
<dbReference type="PANTHER" id="PTHR32305">
    <property type="match status" value="1"/>
</dbReference>
<evidence type="ECO:0000256" key="2">
    <source>
        <dbReference type="SAM" id="SignalP"/>
    </source>
</evidence>
<evidence type="ECO:0000313" key="5">
    <source>
        <dbReference type="Proteomes" id="UP000318946"/>
    </source>
</evidence>
<dbReference type="GeneID" id="78342902"/>
<evidence type="ECO:0000256" key="1">
    <source>
        <dbReference type="SAM" id="Coils"/>
    </source>
</evidence>
<sequence>MKKIYLLLVLLFTGLQSVFAQFIWHSDLGTPHTGTVSLSWDTRSYMFQVDNGEEFGSTGDIWDALDAQLRAAGITWIRVNSVENPADGTFEVWFDLDENNENFSRSIHLGYSYGPYFVLTQECRNQQQEPWADLPSDRRFVIEPGEEIEIPIYDTKDGVTYDVLRYYSEDDVEIYDTFIGTGGDCYYISAFPEGDFGFQFAGSEFSVVYSDPFAYRYSFDATAMNFQASGNTQRLYFNSYVKDNGVTIQITSSEDMAFLNRAISEHNSGKVATWNSRMQLSYGYDAELGLGYIEIACPPNLTDEFRQSTLGFMNTSGRKPTVSQDFGGSVRTVPVSYEYDKETSQIIATVEYTQPFVTYTLYRENSYLQSLTGNGDLLRLSTPATSGYYHIVATYSEDGLSDSAELEGIRYDSGMLSLDDEQNWILTRTFNYDNHGDAEEEQITYDVSYYDGLGYASQNVQIYASGDEQQNIVQPFAYDGLYREEFRYLPYVRDNDNGRYDDEAILHQENFYRAKYELGTASACAYVHTAYEPSALNRVLRTHKPGAEYQSDTRSVQTSYMGNAVSTALRLRVDPDDRSLTADGYYAANELSGTRSTNEDGAVIITYTDKDDRTVYENRQLRNGSVTENIITYYAYDDCGRLTWVVTPKGSDLLSVGSSFSPESDFARQNCYVYFYDEWGRVYEKRFPGREPMYIVYNRGDRPMMIQDGLMREKNQWLTFHYDGAGRITSQRLATDSGLTPLTRETLQMSFDTNSYPQLYPSPASQILTQHVYDRYPTTMPAALAFEEIPDMTCDLTGIEPETLLDTSTTGLPTYEKLTAITDSSIGGEYHRAYYYDYKGREIQRVECDFEGNILRTTSRYDLIGNLLAQRESYTHGGTTDVLDRAFKYDSRNRMTKETAQFNDGEQAVVAYTYDDLGQLIGKTYGTGAHAIHETMDYNMQGWLTEKSSELFEMRLRYHDPESHLSDRASYTGNISSWWWKHRLINNDNDSENRLYAFTYDDLARLVDTELYLDDSYGASNEFVENGITYDKNSNIITLNRSSLSSDDMKGYRFSYSGNQRIKDETSNSDYEYDANGNIHRDALTGFYIYYNLLNLPTVIYTEGDMGLYYTYLSDGTKIEVCGYDDSEPTRYIGSLVYNDGTFESASFGGGRIVGTNNGANSEVHYFLTDHLGSTRVVAKVTPTGREDLDRKDYYPFGKEWTQSGMPTSDNRYTFSGKEQQHLRGQVVNYADFEARFYDSETGIFLQQDPLSEYSFQVSPYAYCGNNPINRIDLDGKRWDDPIQDAEIARQIKDAINAALNALISQEKRINNRINKINDNTKLSQEKKEERIAKEKQKLAEIDIQQDNLTYLSEGIDKMGSEDNPNIFTFETVEDEDGLTSTNTDGVTTMRNNGTFYNRVHEATHGAQIALGDLRVNQNGQALGGLSTPAREIQAYQNQAVLAGYETLPFSDHGGRPTKLKGITAPWIKGIKNSNGQYVY</sequence>
<keyword evidence="1" id="KW-0175">Coiled coil</keyword>
<dbReference type="InterPro" id="IPR022385">
    <property type="entry name" value="Rhs_assc_core"/>
</dbReference>
<dbReference type="RefSeq" id="WP_141413199.1">
    <property type="nucleotide sequence ID" value="NZ_AP019735.1"/>
</dbReference>
<feature type="signal peptide" evidence="2">
    <location>
        <begin position="1"/>
        <end position="20"/>
    </location>
</feature>
<feature type="coiled-coil region" evidence="1">
    <location>
        <begin position="1300"/>
        <end position="1345"/>
    </location>
</feature>
<dbReference type="Gene3D" id="2.180.10.10">
    <property type="entry name" value="RHS repeat-associated core"/>
    <property type="match status" value="1"/>
</dbReference>
<keyword evidence="2" id="KW-0732">Signal</keyword>
<proteinExistence type="predicted"/>
<dbReference type="PANTHER" id="PTHR32305:SF15">
    <property type="entry name" value="PROTEIN RHSA-RELATED"/>
    <property type="match status" value="1"/>
</dbReference>
<dbReference type="KEGG" id="acou:A5CBH24_21880"/>
<accession>A0A4Y1WVY8</accession>
<feature type="domain" description="DUF6443" evidence="3">
    <location>
        <begin position="434"/>
        <end position="560"/>
    </location>
</feature>
<organism evidence="4 5">
    <name type="scientific">Alistipes communis</name>
    <dbReference type="NCBI Taxonomy" id="2585118"/>
    <lineage>
        <taxon>Bacteria</taxon>
        <taxon>Pseudomonadati</taxon>
        <taxon>Bacteroidota</taxon>
        <taxon>Bacteroidia</taxon>
        <taxon>Bacteroidales</taxon>
        <taxon>Rikenellaceae</taxon>
        <taxon>Alistipes</taxon>
    </lineage>
</organism>
<dbReference type="OrthoDB" id="1005287at2"/>
<feature type="chain" id="PRO_5021239146" description="DUF6443 domain-containing protein" evidence="2">
    <location>
        <begin position="21"/>
        <end position="1480"/>
    </location>
</feature>
<dbReference type="NCBIfam" id="TIGR03696">
    <property type="entry name" value="Rhs_assc_core"/>
    <property type="match status" value="1"/>
</dbReference>
<reference evidence="5" key="1">
    <citation type="submission" date="2019-06" db="EMBL/GenBank/DDBJ databases">
        <title>Alistipes onderdonkii subsp. vulgaris subsp. nov., Alistipes dispar sp. nov. and Alistipes communis sp. nov., isolated from human faeces, and creation of Alistipes onderdonkii subsp. onderdonkii subsp. nov.</title>
        <authorList>
            <person name="Sakamoto M."/>
            <person name="Ikeyama N."/>
            <person name="Ogata Y."/>
            <person name="Suda W."/>
            <person name="Iino T."/>
            <person name="Hattori M."/>
            <person name="Ohkuma M."/>
        </authorList>
    </citation>
    <scope>NUCLEOTIDE SEQUENCE [LARGE SCALE GENOMIC DNA]</scope>
    <source>
        <strain evidence="5">5CBH24</strain>
    </source>
</reference>
<evidence type="ECO:0000313" key="4">
    <source>
        <dbReference type="EMBL" id="BBL04875.1"/>
    </source>
</evidence>
<gene>
    <name evidence="4" type="ORF">A5CBH24_21880</name>
</gene>
<dbReference type="InterPro" id="IPR050708">
    <property type="entry name" value="T6SS_VgrG/RHS"/>
</dbReference>
<evidence type="ECO:0000259" key="3">
    <source>
        <dbReference type="Pfam" id="PF20041"/>
    </source>
</evidence>
<name>A0A4Y1WVY8_9BACT</name>
<dbReference type="Pfam" id="PF20041">
    <property type="entry name" value="DUF6443"/>
    <property type="match status" value="1"/>
</dbReference>